<accession>A0A061H710</accession>
<feature type="compositionally biased region" description="Basic and acidic residues" evidence="1">
    <location>
        <begin position="556"/>
        <end position="567"/>
    </location>
</feature>
<dbReference type="OrthoDB" id="547796at2759"/>
<dbReference type="EMBL" id="KE361637">
    <property type="protein sequence ID" value="EPQ27800.1"/>
    <property type="molecule type" value="Genomic_DNA"/>
</dbReference>
<dbReference type="GeneID" id="19318646"/>
<feature type="region of interest" description="Disordered" evidence="1">
    <location>
        <begin position="1"/>
        <end position="40"/>
    </location>
</feature>
<name>A0A061H710_9BASI</name>
<dbReference type="Proteomes" id="UP000053664">
    <property type="component" value="Unassembled WGS sequence"/>
</dbReference>
<dbReference type="PANTHER" id="PTHR39394:SF1">
    <property type="entry name" value="DNAJ HOMOLOGUE SUBFAMILY C MEMBER 28 CONSERVED DOMAIN-CONTAINING PROTEIN"/>
    <property type="match status" value="1"/>
</dbReference>
<feature type="compositionally biased region" description="Gly residues" evidence="1">
    <location>
        <begin position="491"/>
        <end position="500"/>
    </location>
</feature>
<dbReference type="AlphaFoldDB" id="A0A061H710"/>
<feature type="compositionally biased region" description="Low complexity" evidence="1">
    <location>
        <begin position="375"/>
        <end position="387"/>
    </location>
</feature>
<dbReference type="eggNOG" id="ENOG502S2GU">
    <property type="taxonomic scope" value="Eukaryota"/>
</dbReference>
<evidence type="ECO:0000259" key="2">
    <source>
        <dbReference type="Pfam" id="PF09350"/>
    </source>
</evidence>
<dbReference type="KEGG" id="pfp:PFL1_04545"/>
<dbReference type="Pfam" id="PF09350">
    <property type="entry name" value="DJC28_CD"/>
    <property type="match status" value="1"/>
</dbReference>
<feature type="domain" description="DnaJ homologue subfamily C member 28 conserved" evidence="2">
    <location>
        <begin position="267"/>
        <end position="337"/>
    </location>
</feature>
<dbReference type="PANTHER" id="PTHR39394">
    <property type="entry name" value="YALI0E31793P"/>
    <property type="match status" value="1"/>
</dbReference>
<organism evidence="3 4">
    <name type="scientific">Pseudozyma flocculosa PF-1</name>
    <dbReference type="NCBI Taxonomy" id="1277687"/>
    <lineage>
        <taxon>Eukaryota</taxon>
        <taxon>Fungi</taxon>
        <taxon>Dikarya</taxon>
        <taxon>Basidiomycota</taxon>
        <taxon>Ustilaginomycotina</taxon>
        <taxon>Ustilaginomycetes</taxon>
        <taxon>Ustilaginales</taxon>
        <taxon>Ustilaginaceae</taxon>
        <taxon>Pseudozyma</taxon>
    </lineage>
</organism>
<evidence type="ECO:0000313" key="3">
    <source>
        <dbReference type="EMBL" id="EPQ27800.1"/>
    </source>
</evidence>
<feature type="region of interest" description="Disordered" evidence="1">
    <location>
        <begin position="363"/>
        <end position="389"/>
    </location>
</feature>
<evidence type="ECO:0000256" key="1">
    <source>
        <dbReference type="SAM" id="MobiDB-lite"/>
    </source>
</evidence>
<feature type="compositionally biased region" description="Low complexity" evidence="1">
    <location>
        <begin position="78"/>
        <end position="94"/>
    </location>
</feature>
<sequence>MGSSKLFQDALLEEGDPAANKSSASSHPMFHPDPTDVPWDGEERLQDRVLRMVMDKYKPLRIAPTEGEDLVDRKLKGVQTPTAPGVAPVTPSAPSTSLQLDETVADGEKDDRRLPRTPDAKPWRAVYVRPSHLGGTGTPNIYYGQFLQSASSSMAGVQGGGVGGPSSAARQKLKEAGVKVSQLPLDDPKAMRQIREGVKKLERVNKISRARDGVLDYRLGNRAAVFASSSSSSGASADGQEDGAAAQPKEADQLLAMGGGTRGWASVVEERIRAAQDAGLFKTNKLRGKPMERDIQERNPFLNSEEFFMNRIVKRQGAAPPWVELNAELEDEVGKFRYRLVEQWCRRAVRMVISSGSMRSGLEALDHSQAPPPAASSSGAAAPAVSPFGKERDTAPPLYSFIPPARTEGEQRTLDLAARYRDPEWLERERAYHAHEIQRLNEIVRRHNHLAPFHARKGLMSVDREIGDLYERARPELVRRLSAAIRDQSGAGRGADGAGADGKKEKEATRDVWGRIVAWGEARPTESGQRGGGWWGNSVGSAGERDSPVSYQDGRAGADEGAGRRRAGETPSLGLLVALRRTIDWAKERIGV</sequence>
<reference evidence="3 4" key="1">
    <citation type="journal article" date="2013" name="Plant Cell">
        <title>The transition from a phytopathogenic smut ancestor to an anamorphic biocontrol agent deciphered by comparative whole-genome analysis.</title>
        <authorList>
            <person name="Lefebvre F."/>
            <person name="Joly D.L."/>
            <person name="Labbe C."/>
            <person name="Teichmann B."/>
            <person name="Linning R."/>
            <person name="Belzile F."/>
            <person name="Bakkeren G."/>
            <person name="Belanger R.R."/>
        </authorList>
    </citation>
    <scope>NUCLEOTIDE SEQUENCE [LARGE SCALE GENOMIC DNA]</scope>
    <source>
        <strain evidence="3 4">PF-1</strain>
    </source>
</reference>
<feature type="region of interest" description="Disordered" evidence="1">
    <location>
        <begin position="228"/>
        <end position="248"/>
    </location>
</feature>
<protein>
    <recommendedName>
        <fullName evidence="2">DnaJ homologue subfamily C member 28 conserved domain-containing protein</fullName>
    </recommendedName>
</protein>
<dbReference type="HOGENOM" id="CLU_032666_0_0_1"/>
<dbReference type="InterPro" id="IPR018961">
    <property type="entry name" value="DnaJ_homolog_subfam-C_membr-28"/>
</dbReference>
<feature type="compositionally biased region" description="Basic and acidic residues" evidence="1">
    <location>
        <begin position="106"/>
        <end position="118"/>
    </location>
</feature>
<feature type="region of interest" description="Disordered" evidence="1">
    <location>
        <begin position="488"/>
        <end position="508"/>
    </location>
</feature>
<evidence type="ECO:0000313" key="4">
    <source>
        <dbReference type="Proteomes" id="UP000053664"/>
    </source>
</evidence>
<proteinExistence type="predicted"/>
<dbReference type="RefSeq" id="XP_007880262.1">
    <property type="nucleotide sequence ID" value="XM_007882071.1"/>
</dbReference>
<feature type="region of interest" description="Disordered" evidence="1">
    <location>
        <begin position="524"/>
        <end position="567"/>
    </location>
</feature>
<feature type="compositionally biased region" description="Low complexity" evidence="1">
    <location>
        <begin position="228"/>
        <end position="246"/>
    </location>
</feature>
<feature type="region of interest" description="Disordered" evidence="1">
    <location>
        <begin position="77"/>
        <end position="118"/>
    </location>
</feature>
<gene>
    <name evidence="3" type="ORF">PFL1_04545</name>
</gene>